<proteinExistence type="predicted"/>
<accession>A0A6A5VZ34</accession>
<sequence length="162" mass="18526">MANLAPILAEIEVAQQSLDDPLVELHFAVKQNGGKDRVLSALHGQINHILQWLPSLQRLLSHAQTTSYNVAILNHGLSRARHFFEELKMFISDLKPLIQDLEDGREEAERQRRGFNEKSLMEGHQKIAQVASREYDERRLVAHSERLSKELHNIWAVFSSAS</sequence>
<keyword evidence="2" id="KW-1185">Reference proteome</keyword>
<reference evidence="1" key="1">
    <citation type="journal article" date="2020" name="Stud. Mycol.">
        <title>101 Dothideomycetes genomes: a test case for predicting lifestyles and emergence of pathogens.</title>
        <authorList>
            <person name="Haridas S."/>
            <person name="Albert R."/>
            <person name="Binder M."/>
            <person name="Bloem J."/>
            <person name="Labutti K."/>
            <person name="Salamov A."/>
            <person name="Andreopoulos B."/>
            <person name="Baker S."/>
            <person name="Barry K."/>
            <person name="Bills G."/>
            <person name="Bluhm B."/>
            <person name="Cannon C."/>
            <person name="Castanera R."/>
            <person name="Culley D."/>
            <person name="Daum C."/>
            <person name="Ezra D."/>
            <person name="Gonzalez J."/>
            <person name="Henrissat B."/>
            <person name="Kuo A."/>
            <person name="Liang C."/>
            <person name="Lipzen A."/>
            <person name="Lutzoni F."/>
            <person name="Magnuson J."/>
            <person name="Mondo S."/>
            <person name="Nolan M."/>
            <person name="Ohm R."/>
            <person name="Pangilinan J."/>
            <person name="Park H.-J."/>
            <person name="Ramirez L."/>
            <person name="Alfaro M."/>
            <person name="Sun H."/>
            <person name="Tritt A."/>
            <person name="Yoshinaga Y."/>
            <person name="Zwiers L.-H."/>
            <person name="Turgeon B."/>
            <person name="Goodwin S."/>
            <person name="Spatafora J."/>
            <person name="Crous P."/>
            <person name="Grigoriev I."/>
        </authorList>
    </citation>
    <scope>NUCLEOTIDE SEQUENCE</scope>
    <source>
        <strain evidence="1">CBS 123094</strain>
    </source>
</reference>
<gene>
    <name evidence="1" type="ORF">P154DRAFT_366638</name>
</gene>
<name>A0A6A5VZ34_9PLEO</name>
<protein>
    <submittedName>
        <fullName evidence="1">Uncharacterized protein</fullName>
    </submittedName>
</protein>
<dbReference type="AlphaFoldDB" id="A0A6A5VZ34"/>
<dbReference type="EMBL" id="ML977653">
    <property type="protein sequence ID" value="KAF1994690.1"/>
    <property type="molecule type" value="Genomic_DNA"/>
</dbReference>
<dbReference type="Proteomes" id="UP000799779">
    <property type="component" value="Unassembled WGS sequence"/>
</dbReference>
<evidence type="ECO:0000313" key="2">
    <source>
        <dbReference type="Proteomes" id="UP000799779"/>
    </source>
</evidence>
<organism evidence="1 2">
    <name type="scientific">Amniculicola lignicola CBS 123094</name>
    <dbReference type="NCBI Taxonomy" id="1392246"/>
    <lineage>
        <taxon>Eukaryota</taxon>
        <taxon>Fungi</taxon>
        <taxon>Dikarya</taxon>
        <taxon>Ascomycota</taxon>
        <taxon>Pezizomycotina</taxon>
        <taxon>Dothideomycetes</taxon>
        <taxon>Pleosporomycetidae</taxon>
        <taxon>Pleosporales</taxon>
        <taxon>Amniculicolaceae</taxon>
        <taxon>Amniculicola</taxon>
    </lineage>
</organism>
<evidence type="ECO:0000313" key="1">
    <source>
        <dbReference type="EMBL" id="KAF1994690.1"/>
    </source>
</evidence>